<proteinExistence type="inferred from homology"/>
<comment type="caution">
    <text evidence="8">The sequence shown here is derived from an EMBL/GenBank/DDBJ whole genome shotgun (WGS) entry which is preliminary data.</text>
</comment>
<dbReference type="InterPro" id="IPR002902">
    <property type="entry name" value="GNK2"/>
</dbReference>
<dbReference type="InterPro" id="IPR038408">
    <property type="entry name" value="GNK2_sf"/>
</dbReference>
<dbReference type="Pfam" id="PF01657">
    <property type="entry name" value="Stress-antifung"/>
    <property type="match status" value="2"/>
</dbReference>
<reference evidence="8 9" key="1">
    <citation type="submission" date="2024-01" db="EMBL/GenBank/DDBJ databases">
        <title>The genomes of 5 underutilized Papilionoideae crops provide insights into root nodulation and disease resistanc.</title>
        <authorList>
            <person name="Jiang F."/>
        </authorList>
    </citation>
    <scope>NUCLEOTIDE SEQUENCE [LARGE SCALE GENOMIC DNA]</scope>
    <source>
        <strain evidence="8">LVBAO_FW01</strain>
        <tissue evidence="8">Leaves</tissue>
    </source>
</reference>
<dbReference type="PROSITE" id="PS51473">
    <property type="entry name" value="GNK2"/>
    <property type="match status" value="2"/>
</dbReference>
<dbReference type="PANTHER" id="PTHR32411:SF43">
    <property type="entry name" value="CYSTEINE-RICH REPEAT SECRETORY PROTEIN 38"/>
    <property type="match status" value="1"/>
</dbReference>
<feature type="domain" description="Gnk2-homologous" evidence="7">
    <location>
        <begin position="27"/>
        <end position="131"/>
    </location>
</feature>
<name>A0AAN9L0I0_CANGL</name>
<evidence type="ECO:0000256" key="4">
    <source>
        <dbReference type="ARBA" id="ARBA00022737"/>
    </source>
</evidence>
<dbReference type="Proteomes" id="UP001367508">
    <property type="component" value="Unassembled WGS sequence"/>
</dbReference>
<sequence>MCSSKVFTNFLFLVSLALLVQSSFGANPLGYSSLNSENFTAGSSYESNLNTLIRILIYRTHLKGFMNYSEGNFQFTQKAYGLTLCRGDVSVSECKTCVSEATKEIRKQYPYNKGAIIWYDNCMFRYSDEYFFGNIGNYVRLYMWNVKDASDPATFNQNTKQLLSQLAQQAFSNPKLYATGEQNLDNFVLYGLTQCTRDLSSTDCKNCLDTIINELPNCCNRKEGGRILGESCNFRYEIYPFFVKK</sequence>
<evidence type="ECO:0000313" key="9">
    <source>
        <dbReference type="Proteomes" id="UP001367508"/>
    </source>
</evidence>
<comment type="subcellular location">
    <subcellularLocation>
        <location evidence="1">Secreted</location>
    </subcellularLocation>
</comment>
<evidence type="ECO:0000256" key="1">
    <source>
        <dbReference type="ARBA" id="ARBA00004613"/>
    </source>
</evidence>
<keyword evidence="4" id="KW-0677">Repeat</keyword>
<organism evidence="8 9">
    <name type="scientific">Canavalia gladiata</name>
    <name type="common">Sword bean</name>
    <name type="synonym">Dolichos gladiatus</name>
    <dbReference type="NCBI Taxonomy" id="3824"/>
    <lineage>
        <taxon>Eukaryota</taxon>
        <taxon>Viridiplantae</taxon>
        <taxon>Streptophyta</taxon>
        <taxon>Embryophyta</taxon>
        <taxon>Tracheophyta</taxon>
        <taxon>Spermatophyta</taxon>
        <taxon>Magnoliopsida</taxon>
        <taxon>eudicotyledons</taxon>
        <taxon>Gunneridae</taxon>
        <taxon>Pentapetalae</taxon>
        <taxon>rosids</taxon>
        <taxon>fabids</taxon>
        <taxon>Fabales</taxon>
        <taxon>Fabaceae</taxon>
        <taxon>Papilionoideae</taxon>
        <taxon>50 kb inversion clade</taxon>
        <taxon>NPAAA clade</taxon>
        <taxon>indigoferoid/millettioid clade</taxon>
        <taxon>Phaseoleae</taxon>
        <taxon>Canavalia</taxon>
    </lineage>
</organism>
<gene>
    <name evidence="8" type="ORF">VNO77_28607</name>
</gene>
<accession>A0AAN9L0I0</accession>
<keyword evidence="2" id="KW-0964">Secreted</keyword>
<evidence type="ECO:0000259" key="7">
    <source>
        <dbReference type="PROSITE" id="PS51473"/>
    </source>
</evidence>
<keyword evidence="3 6" id="KW-0732">Signal</keyword>
<keyword evidence="9" id="KW-1185">Reference proteome</keyword>
<dbReference type="CDD" id="cd23509">
    <property type="entry name" value="Gnk2-like"/>
    <property type="match status" value="2"/>
</dbReference>
<evidence type="ECO:0000256" key="5">
    <source>
        <dbReference type="ARBA" id="ARBA00038515"/>
    </source>
</evidence>
<evidence type="ECO:0000256" key="2">
    <source>
        <dbReference type="ARBA" id="ARBA00022525"/>
    </source>
</evidence>
<evidence type="ECO:0000256" key="6">
    <source>
        <dbReference type="SAM" id="SignalP"/>
    </source>
</evidence>
<evidence type="ECO:0000256" key="3">
    <source>
        <dbReference type="ARBA" id="ARBA00022729"/>
    </source>
</evidence>
<dbReference type="FunFam" id="3.30.430.20:FF:000002">
    <property type="entry name" value="Cysteine-rich receptor-like protein kinase 10"/>
    <property type="match status" value="1"/>
</dbReference>
<dbReference type="AlphaFoldDB" id="A0AAN9L0I0"/>
<comment type="similarity">
    <text evidence="5">Belongs to the cysteine-rich repeat secretory protein family.</text>
</comment>
<feature type="chain" id="PRO_5042858924" description="Gnk2-homologous domain-containing protein" evidence="6">
    <location>
        <begin position="26"/>
        <end position="245"/>
    </location>
</feature>
<dbReference type="EMBL" id="JAYMYQ010000006">
    <property type="protein sequence ID" value="KAK7324773.1"/>
    <property type="molecule type" value="Genomic_DNA"/>
</dbReference>
<evidence type="ECO:0000313" key="8">
    <source>
        <dbReference type="EMBL" id="KAK7324773.1"/>
    </source>
</evidence>
<feature type="signal peptide" evidence="6">
    <location>
        <begin position="1"/>
        <end position="25"/>
    </location>
</feature>
<dbReference type="PANTHER" id="PTHR32411">
    <property type="entry name" value="CYSTEINE-RICH REPEAT SECRETORY PROTEIN 38-RELATED"/>
    <property type="match status" value="1"/>
</dbReference>
<dbReference type="Gene3D" id="3.30.430.20">
    <property type="entry name" value="Gnk2 domain, C-X8-C-X2-C motif"/>
    <property type="match status" value="2"/>
</dbReference>
<dbReference type="InterPro" id="IPR050581">
    <property type="entry name" value="CRR_secretory_protein"/>
</dbReference>
<dbReference type="GO" id="GO:0005576">
    <property type="term" value="C:extracellular region"/>
    <property type="evidence" value="ECO:0007669"/>
    <property type="project" value="UniProtKB-SubCell"/>
</dbReference>
<feature type="domain" description="Gnk2-homologous" evidence="7">
    <location>
        <begin position="137"/>
        <end position="241"/>
    </location>
</feature>
<protein>
    <recommendedName>
        <fullName evidence="7">Gnk2-homologous domain-containing protein</fullName>
    </recommendedName>
</protein>